<dbReference type="Pfam" id="PF08268">
    <property type="entry name" value="FBA_3"/>
    <property type="match status" value="2"/>
</dbReference>
<dbReference type="Gramene" id="TraesSYM2D03G01275700.1">
    <property type="protein sequence ID" value="TraesSYM2D03G01275700.1.CDS1"/>
    <property type="gene ID" value="TraesSYM2D03G01275700"/>
</dbReference>
<evidence type="ECO:0000313" key="2">
    <source>
        <dbReference type="EMBL" id="SPT19886.1"/>
    </source>
</evidence>
<dbReference type="Gramene" id="TraesSTA2D03G01248850.1">
    <property type="protein sequence ID" value="TraesSTA2D03G01248850.1.CDS1"/>
    <property type="gene ID" value="TraesSTA2D03G01248850"/>
</dbReference>
<dbReference type="Proteomes" id="UP000280104">
    <property type="component" value="Chromosome II"/>
</dbReference>
<dbReference type="Gramene" id="TraesNOR2D03G01276480.1">
    <property type="protein sequence ID" value="TraesNOR2D03G01276480.1.CDS1"/>
    <property type="gene ID" value="TraesNOR2D03G01276480"/>
</dbReference>
<dbReference type="Gene3D" id="1.20.1280.50">
    <property type="match status" value="2"/>
</dbReference>
<reference evidence="2 3" key="1">
    <citation type="submission" date="2018-05" db="EMBL/GenBank/DDBJ databases">
        <authorList>
            <person name="Thind KAUR A."/>
        </authorList>
    </citation>
    <scope>NUCLEOTIDE SEQUENCE [LARGE SCALE GENOMIC DNA]</scope>
</reference>
<dbReference type="Pfam" id="PF00646">
    <property type="entry name" value="F-box"/>
    <property type="match status" value="2"/>
</dbReference>
<proteinExistence type="predicted"/>
<dbReference type="Gramene" id="TraesLDM2D03G01261040.1">
    <property type="protein sequence ID" value="TraesLDM2D03G01261040.1.CDS1"/>
    <property type="gene ID" value="TraesLDM2D03G01261040"/>
</dbReference>
<dbReference type="PANTHER" id="PTHR31672">
    <property type="entry name" value="BNACNNG10540D PROTEIN"/>
    <property type="match status" value="1"/>
</dbReference>
<dbReference type="Gramene" id="TraesJUL2D03G01267900.1">
    <property type="protein sequence ID" value="TraesJUL2D03G01267900.1.CDS1"/>
    <property type="gene ID" value="TraesJUL2D03G01267900"/>
</dbReference>
<gene>
    <name evidence="2" type="ORF">CAMPLR22A2D_LOCUS4512</name>
</gene>
<dbReference type="Gramene" id="TraesLAC2D03G01211580.1">
    <property type="protein sequence ID" value="TraesLAC2D03G01211580.1.CDS1"/>
    <property type="gene ID" value="TraesLAC2D03G01211580"/>
</dbReference>
<organism evidence="2 3">
    <name type="scientific">Triticum aestivum</name>
    <name type="common">Wheat</name>
    <dbReference type="NCBI Taxonomy" id="4565"/>
    <lineage>
        <taxon>Eukaryota</taxon>
        <taxon>Viridiplantae</taxon>
        <taxon>Streptophyta</taxon>
        <taxon>Embryophyta</taxon>
        <taxon>Tracheophyta</taxon>
        <taxon>Spermatophyta</taxon>
        <taxon>Magnoliopsida</taxon>
        <taxon>Liliopsida</taxon>
        <taxon>Poales</taxon>
        <taxon>Poaceae</taxon>
        <taxon>BOP clade</taxon>
        <taxon>Pooideae</taxon>
        <taxon>Triticodae</taxon>
        <taxon>Triticeae</taxon>
        <taxon>Triticinae</taxon>
        <taxon>Triticum</taxon>
    </lineage>
</organism>
<protein>
    <recommendedName>
        <fullName evidence="1">F-box domain-containing protein</fullName>
    </recommendedName>
</protein>
<dbReference type="Gramene" id="TraesARI2D03G01276390.1">
    <property type="protein sequence ID" value="TraesARI2D03G01276390.1.CDS1"/>
    <property type="gene ID" value="TraesARI2D03G01276390"/>
</dbReference>
<dbReference type="PROSITE" id="PS50181">
    <property type="entry name" value="FBOX"/>
    <property type="match status" value="1"/>
</dbReference>
<dbReference type="InterPro" id="IPR050796">
    <property type="entry name" value="SCF_F-box_component"/>
</dbReference>
<feature type="domain" description="F-box" evidence="1">
    <location>
        <begin position="16"/>
        <end position="61"/>
    </location>
</feature>
<evidence type="ECO:0000313" key="3">
    <source>
        <dbReference type="Proteomes" id="UP000280104"/>
    </source>
</evidence>
<evidence type="ECO:0000259" key="1">
    <source>
        <dbReference type="PROSITE" id="PS50181"/>
    </source>
</evidence>
<dbReference type="SMART" id="SM00256">
    <property type="entry name" value="FBOX"/>
    <property type="match status" value="2"/>
</dbReference>
<name>A0A7H4LMP8_WHEAT</name>
<dbReference type="InterPro" id="IPR017451">
    <property type="entry name" value="F-box-assoc_interact_dom"/>
</dbReference>
<dbReference type="Gramene" id="TraesMAC2D03G01258080.1">
    <property type="protein sequence ID" value="TraesMAC2D03G01258080.1.CDS1"/>
    <property type="gene ID" value="TraesMAC2D03G01258080"/>
</dbReference>
<dbReference type="EMBL" id="LS480641">
    <property type="protein sequence ID" value="SPT19886.1"/>
    <property type="molecule type" value="Genomic_DNA"/>
</dbReference>
<dbReference type="SUPFAM" id="SSF81383">
    <property type="entry name" value="F-box domain"/>
    <property type="match status" value="2"/>
</dbReference>
<dbReference type="NCBIfam" id="TIGR01640">
    <property type="entry name" value="F_box_assoc_1"/>
    <property type="match status" value="2"/>
</dbReference>
<dbReference type="Gramene" id="TraesPARA_EIv1.0_0734280.1">
    <property type="protein sequence ID" value="TraesPARA_EIv1.0_0734280.1.CDS1"/>
    <property type="gene ID" value="TraesPARA_EIv1.0_0734280"/>
</dbReference>
<dbReference type="InterPro" id="IPR013187">
    <property type="entry name" value="F-box-assoc_dom_typ3"/>
</dbReference>
<dbReference type="InterPro" id="IPR036047">
    <property type="entry name" value="F-box-like_dom_sf"/>
</dbReference>
<dbReference type="InterPro" id="IPR001810">
    <property type="entry name" value="F-box_dom"/>
</dbReference>
<dbReference type="Gramene" id="TraesJAG2D03G01265850.1">
    <property type="protein sequence ID" value="TraesJAG2D03G01265850.1.CDS1"/>
    <property type="gene ID" value="TraesJAG2D03G01265850"/>
</dbReference>
<dbReference type="PANTHER" id="PTHR31672:SF2">
    <property type="entry name" value="F-BOX DOMAIN-CONTAINING PROTEIN"/>
    <property type="match status" value="1"/>
</dbReference>
<sequence>MAPDTPTAAKRSKQAPCTAASLPEEILSEILLLLPSRYILRFRAVCRSWAALLSSPAFKDVYAVKAHARARRMDKFVVFAPSPNANGSMAVYSCARGASVADPLLTVDRVRVDFMCLSSKPCHGTMLFSDTRSGVYWVCNPSTGECVPLPKQRRGLMESSAGLVYDDRTKERKVVHLFKDMTHFGCDIYALCNPTQQWRPANQDVQLLGFNILKFVLGTEDSVTKVPPVFANGCVHWLAYPAYMDTPDGQDAILCFSVDTETFTRLNAPSSVHLAAEYKELDENLPAVPMHLAELEGSLCLVHDLRGRGQGRSWLDVWMLRDHVANEWSLDYRIVVTPLLARDVHSPRFITVLGSSSDGDSCAGNEQEKKKILIATSQHQVHAYDPKEGDIQLVFSAPKTNIRIGQKEAAAALWLGLYEDNVVQVEGANRRDKEVLSAVTKILARLPVKSIAHSMLVCRQWRSLIESESFIISHMSMKRPKRILMASNGRARRAFFEFTSVGNWLQAASPALADTLVNDKVMCSKPCHGLNLISTNTDDFLCNPCTGAIKCLGRHGKSHFTSAGHQRRHAFSVGRNIGFGFDQSTGEHVAVEIGYINGTLACVIKTSSEKQWTCIGKPPRMVSDMPPAHVDGTLYWTSEPGHERVIVALDISTREFNILPCEPSLKNDRRHAFLVELKGMLSLVAVDASAGEMVIWTMPKNMSSWVGAYKICLDEHPDYSLAKGQVVMPVEIDDGNDGRILLNTGRALGYYDAKTGELDSMYSLDQLKLPRSSLAFPVLCQESLARIQDDELPSRVAPSVCDEGCRPCEHPEHADTTLGQGRLLLLKCEADACLDVGDVYRSCCRRLLCWSCQSRCIEHCQTQTFALRPDPVLPTHGPNLVWNRLGPDASLPFCHPSVPGPEYCYYFPIVEGDVVRHVFMSIRDYIQGKQWCRFAECGYRTEGDAVKETWVRRYLKP</sequence>
<dbReference type="AlphaFoldDB" id="A0A7H4LMP8"/>
<accession>A0A7H4LMP8</accession>